<protein>
    <submittedName>
        <fullName evidence="1">Uncharacterized protein</fullName>
    </submittedName>
</protein>
<reference evidence="1" key="2">
    <citation type="journal article" date="2019" name="IMA Fungus">
        <title>Genome sequencing and comparison of five Tilletia species to identify candidate genes for the detection of regulated species infecting wheat.</title>
        <authorList>
            <person name="Nguyen H.D.T."/>
            <person name="Sultana T."/>
            <person name="Kesanakurti P."/>
            <person name="Hambleton S."/>
        </authorList>
    </citation>
    <scope>NUCLEOTIDE SEQUENCE</scope>
    <source>
        <strain evidence="1">DAOMC 236416</strain>
    </source>
</reference>
<dbReference type="AlphaFoldDB" id="A0A177T5J4"/>
<evidence type="ECO:0000313" key="1">
    <source>
        <dbReference type="EMBL" id="KAE8240620.1"/>
    </source>
</evidence>
<name>A0A177T5J4_9BASI</name>
<gene>
    <name evidence="1" type="ORF">A4X13_0g7691</name>
</gene>
<accession>A0A177T5J4</accession>
<proteinExistence type="predicted"/>
<sequence>MKASNEGKLPAELDNHLSATADLFSSIYTAASIRWRHQEFADHVPVESRSDRNRQIQSTFELITPTIAQACEALEVLLWRETFPNVQMSGNLLPDIHGTIAALSKALTPQPGINNPSLFPVRFRPSNKRLAQGSTELARAGGR</sequence>
<dbReference type="Proteomes" id="UP000077521">
    <property type="component" value="Unassembled WGS sequence"/>
</dbReference>
<evidence type="ECO:0000313" key="2">
    <source>
        <dbReference type="Proteomes" id="UP000077521"/>
    </source>
</evidence>
<comment type="caution">
    <text evidence="1">The sequence shown here is derived from an EMBL/GenBank/DDBJ whole genome shotgun (WGS) entry which is preliminary data.</text>
</comment>
<reference evidence="1" key="1">
    <citation type="submission" date="2016-04" db="EMBL/GenBank/DDBJ databases">
        <authorList>
            <person name="Nguyen H.D."/>
            <person name="Samba Siva P."/>
            <person name="Cullis J."/>
            <person name="Levesque C.A."/>
            <person name="Hambleton S."/>
        </authorList>
    </citation>
    <scope>NUCLEOTIDE SEQUENCE</scope>
    <source>
        <strain evidence="1">DAOMC 236416</strain>
    </source>
</reference>
<keyword evidence="2" id="KW-1185">Reference proteome</keyword>
<dbReference type="EMBL" id="LWDF02001034">
    <property type="protein sequence ID" value="KAE8240620.1"/>
    <property type="molecule type" value="Genomic_DNA"/>
</dbReference>
<organism evidence="1 2">
    <name type="scientific">Tilletia indica</name>
    <dbReference type="NCBI Taxonomy" id="43049"/>
    <lineage>
        <taxon>Eukaryota</taxon>
        <taxon>Fungi</taxon>
        <taxon>Dikarya</taxon>
        <taxon>Basidiomycota</taxon>
        <taxon>Ustilaginomycotina</taxon>
        <taxon>Exobasidiomycetes</taxon>
        <taxon>Tilletiales</taxon>
        <taxon>Tilletiaceae</taxon>
        <taxon>Tilletia</taxon>
    </lineage>
</organism>